<feature type="compositionally biased region" description="Low complexity" evidence="1">
    <location>
        <begin position="76"/>
        <end position="85"/>
    </location>
</feature>
<gene>
    <name evidence="2" type="ORF">CORC01_06641</name>
</gene>
<protein>
    <submittedName>
        <fullName evidence="2">Uncharacterized protein</fullName>
    </submittedName>
</protein>
<dbReference type="Proteomes" id="UP000176998">
    <property type="component" value="Unassembled WGS sequence"/>
</dbReference>
<reference evidence="2 3" key="1">
    <citation type="submission" date="2016-09" db="EMBL/GenBank/DDBJ databases">
        <authorList>
            <person name="Capua I."/>
            <person name="De Benedictis P."/>
            <person name="Joannis T."/>
            <person name="Lombin L.H."/>
            <person name="Cattoli G."/>
        </authorList>
    </citation>
    <scope>NUCLEOTIDE SEQUENCE [LARGE SCALE GENOMIC DNA]</scope>
    <source>
        <strain evidence="2 3">IMI 309357</strain>
    </source>
</reference>
<accession>A0A1G4B9M9</accession>
<evidence type="ECO:0000313" key="3">
    <source>
        <dbReference type="Proteomes" id="UP000176998"/>
    </source>
</evidence>
<name>A0A1G4B9M9_9PEZI</name>
<feature type="region of interest" description="Disordered" evidence="1">
    <location>
        <begin position="27"/>
        <end position="175"/>
    </location>
</feature>
<feature type="compositionally biased region" description="Low complexity" evidence="1">
    <location>
        <begin position="93"/>
        <end position="106"/>
    </location>
</feature>
<sequence>MLLRHDDPVEPPTVTIPDVAKVFHMLQARNLSATPQPQPQTPTPVAPDPDPQPWPITPGWKPQIGFIWNTPPPPHQQQQQQTEQQQGEEEEQQQQQQNQDQDQDQQSDGPADPELGRRATSTLPEIDLSGIDFPDPDDNSLADTPLPHAHAPPRTPSPPATLAAPSAPPLPEPIFATPATASLTIASAPLVSPAPENLSPVAAVRASPTGVLSEAGE</sequence>
<evidence type="ECO:0000256" key="1">
    <source>
        <dbReference type="SAM" id="MobiDB-lite"/>
    </source>
</evidence>
<dbReference type="GeneID" id="34559790"/>
<keyword evidence="3" id="KW-1185">Reference proteome</keyword>
<organism evidence="2 3">
    <name type="scientific">Colletotrichum orchidophilum</name>
    <dbReference type="NCBI Taxonomy" id="1209926"/>
    <lineage>
        <taxon>Eukaryota</taxon>
        <taxon>Fungi</taxon>
        <taxon>Dikarya</taxon>
        <taxon>Ascomycota</taxon>
        <taxon>Pezizomycotina</taxon>
        <taxon>Sordariomycetes</taxon>
        <taxon>Hypocreomycetidae</taxon>
        <taxon>Glomerellales</taxon>
        <taxon>Glomerellaceae</taxon>
        <taxon>Colletotrichum</taxon>
    </lineage>
</organism>
<dbReference type="AlphaFoldDB" id="A0A1G4B9M9"/>
<feature type="compositionally biased region" description="Pro residues" evidence="1">
    <location>
        <begin position="36"/>
        <end position="56"/>
    </location>
</feature>
<dbReference type="RefSeq" id="XP_022475278.1">
    <property type="nucleotide sequence ID" value="XM_022618280.1"/>
</dbReference>
<evidence type="ECO:0000313" key="2">
    <source>
        <dbReference type="EMBL" id="OHE98127.1"/>
    </source>
</evidence>
<proteinExistence type="predicted"/>
<dbReference type="EMBL" id="MJBS01000050">
    <property type="protein sequence ID" value="OHE98127.1"/>
    <property type="molecule type" value="Genomic_DNA"/>
</dbReference>
<comment type="caution">
    <text evidence="2">The sequence shown here is derived from an EMBL/GenBank/DDBJ whole genome shotgun (WGS) entry which is preliminary data.</text>
</comment>